<dbReference type="InterPro" id="IPR029063">
    <property type="entry name" value="SAM-dependent_MTases_sf"/>
</dbReference>
<comment type="function">
    <text evidence="6">Specifically methylates the N7 position of a guanine in 16S rRNA.</text>
</comment>
<dbReference type="Pfam" id="PF02527">
    <property type="entry name" value="GidB"/>
    <property type="match status" value="1"/>
</dbReference>
<keyword evidence="9" id="KW-1185">Reference proteome</keyword>
<accession>A0A9X1T517</accession>
<evidence type="ECO:0000313" key="8">
    <source>
        <dbReference type="EMBL" id="MCD5317233.1"/>
    </source>
</evidence>
<organism evidence="8 9">
    <name type="scientific">Kineosporia babensis</name>
    <dbReference type="NCBI Taxonomy" id="499548"/>
    <lineage>
        <taxon>Bacteria</taxon>
        <taxon>Bacillati</taxon>
        <taxon>Actinomycetota</taxon>
        <taxon>Actinomycetes</taxon>
        <taxon>Kineosporiales</taxon>
        <taxon>Kineosporiaceae</taxon>
        <taxon>Kineosporia</taxon>
    </lineage>
</organism>
<dbReference type="AlphaFoldDB" id="A0A9X1T517"/>
<dbReference type="NCBIfam" id="TIGR00138">
    <property type="entry name" value="rsmG_gidB"/>
    <property type="match status" value="1"/>
</dbReference>
<dbReference type="Proteomes" id="UP001138997">
    <property type="component" value="Unassembled WGS sequence"/>
</dbReference>
<proteinExistence type="inferred from homology"/>
<reference evidence="8" key="1">
    <citation type="submission" date="2021-11" db="EMBL/GenBank/DDBJ databases">
        <title>Streptomyces corallinus and Kineosporia corallina sp. nov., two new coral-derived marine actinobacteria.</title>
        <authorList>
            <person name="Buangrab K."/>
            <person name="Sutthacheep M."/>
            <person name="Yeemin T."/>
            <person name="Harunari E."/>
            <person name="Igarashi Y."/>
            <person name="Sripreechasak P."/>
            <person name="Kanchanasin P."/>
            <person name="Tanasupawat S."/>
            <person name="Phongsopitanun W."/>
        </authorList>
    </citation>
    <scope>NUCLEOTIDE SEQUENCE</scope>
    <source>
        <strain evidence="8">JCM 31032</strain>
    </source>
</reference>
<comment type="subcellular location">
    <subcellularLocation>
        <location evidence="6">Cytoplasm</location>
    </subcellularLocation>
</comment>
<sequence>MTVEPTEVEAAAARTIFGPRLDLAHAYAQALATAGVERGLIGPREAERIWERHLLNCAVLQELVPADVELGDVGSGAGLPGIPVAIARPDLTVYLIEPMLRRTTWLREIVTELGLENVEIIRGKAHIVAESGQHFDVVTSRAVAALPTLAEWSMPLVRKDGQLLAIKGDTAQEELVAAAEVLTALGAASSDVVRCGESVLDTPTTAVRIVAGRQGQLPKKKAASAAGKKAPGSGAKSRAGSSGSGSRAGAKRASSSPGRRR</sequence>
<dbReference type="SUPFAM" id="SSF53335">
    <property type="entry name" value="S-adenosyl-L-methionine-dependent methyltransferases"/>
    <property type="match status" value="1"/>
</dbReference>
<feature type="binding site" evidence="6">
    <location>
        <position position="141"/>
    </location>
    <ligand>
        <name>S-adenosyl-L-methionine</name>
        <dbReference type="ChEBI" id="CHEBI:59789"/>
    </ligand>
</feature>
<dbReference type="Gene3D" id="3.40.50.150">
    <property type="entry name" value="Vaccinia Virus protein VP39"/>
    <property type="match status" value="1"/>
</dbReference>
<evidence type="ECO:0000256" key="2">
    <source>
        <dbReference type="ARBA" id="ARBA00022552"/>
    </source>
</evidence>
<dbReference type="PANTHER" id="PTHR31760:SF0">
    <property type="entry name" value="S-ADENOSYL-L-METHIONINE-DEPENDENT METHYLTRANSFERASES SUPERFAMILY PROTEIN"/>
    <property type="match status" value="1"/>
</dbReference>
<dbReference type="PANTHER" id="PTHR31760">
    <property type="entry name" value="S-ADENOSYL-L-METHIONINE-DEPENDENT METHYLTRANSFERASES SUPERFAMILY PROTEIN"/>
    <property type="match status" value="1"/>
</dbReference>
<evidence type="ECO:0000256" key="3">
    <source>
        <dbReference type="ARBA" id="ARBA00022603"/>
    </source>
</evidence>
<feature type="compositionally biased region" description="Low complexity" evidence="7">
    <location>
        <begin position="223"/>
        <end position="261"/>
    </location>
</feature>
<keyword evidence="3 6" id="KW-0489">Methyltransferase</keyword>
<dbReference type="HAMAP" id="MF_00074">
    <property type="entry name" value="16SrRNA_methyltr_G"/>
    <property type="match status" value="1"/>
</dbReference>
<evidence type="ECO:0000313" key="9">
    <source>
        <dbReference type="Proteomes" id="UP001138997"/>
    </source>
</evidence>
<dbReference type="InterPro" id="IPR003682">
    <property type="entry name" value="rRNA_ssu_MeTfrase_G"/>
</dbReference>
<protein>
    <recommendedName>
        <fullName evidence="6">Ribosomal RNA small subunit methyltransferase G</fullName>
        <ecNumber evidence="6">2.1.1.-</ecNumber>
    </recommendedName>
    <alternativeName>
        <fullName evidence="6">16S rRNA 7-methylguanosine methyltransferase</fullName>
        <shortName evidence="6">16S rRNA m7G methyltransferase</shortName>
    </alternativeName>
</protein>
<evidence type="ECO:0000256" key="7">
    <source>
        <dbReference type="SAM" id="MobiDB-lite"/>
    </source>
</evidence>
<feature type="binding site" evidence="6">
    <location>
        <position position="74"/>
    </location>
    <ligand>
        <name>S-adenosyl-L-methionine</name>
        <dbReference type="ChEBI" id="CHEBI:59789"/>
    </ligand>
</feature>
<feature type="region of interest" description="Disordered" evidence="7">
    <location>
        <begin position="211"/>
        <end position="261"/>
    </location>
</feature>
<dbReference type="EMBL" id="JAJOMB010000051">
    <property type="protein sequence ID" value="MCD5317233.1"/>
    <property type="molecule type" value="Genomic_DNA"/>
</dbReference>
<dbReference type="GO" id="GO:0070043">
    <property type="term" value="F:rRNA (guanine-N7-)-methyltransferase activity"/>
    <property type="evidence" value="ECO:0007669"/>
    <property type="project" value="UniProtKB-UniRule"/>
</dbReference>
<keyword evidence="4 6" id="KW-0808">Transferase</keyword>
<feature type="binding site" evidence="6">
    <location>
        <position position="79"/>
    </location>
    <ligand>
        <name>S-adenosyl-L-methionine</name>
        <dbReference type="ChEBI" id="CHEBI:59789"/>
    </ligand>
</feature>
<comment type="caution">
    <text evidence="6">Lacks conserved residue(s) required for the propagation of feature annotation.</text>
</comment>
<keyword evidence="2 6" id="KW-0698">rRNA processing</keyword>
<keyword evidence="1 6" id="KW-0963">Cytoplasm</keyword>
<keyword evidence="5 6" id="KW-0949">S-adenosyl-L-methionine</keyword>
<name>A0A9X1T517_9ACTN</name>
<evidence type="ECO:0000256" key="1">
    <source>
        <dbReference type="ARBA" id="ARBA00022490"/>
    </source>
</evidence>
<gene>
    <name evidence="6 8" type="primary">rsmG</name>
    <name evidence="8" type="ORF">LR394_40715</name>
</gene>
<comment type="caution">
    <text evidence="8">The sequence shown here is derived from an EMBL/GenBank/DDBJ whole genome shotgun (WGS) entry which is preliminary data.</text>
</comment>
<evidence type="ECO:0000256" key="4">
    <source>
        <dbReference type="ARBA" id="ARBA00022679"/>
    </source>
</evidence>
<dbReference type="EC" id="2.1.1.-" evidence="6"/>
<dbReference type="GO" id="GO:0005829">
    <property type="term" value="C:cytosol"/>
    <property type="evidence" value="ECO:0007669"/>
    <property type="project" value="TreeGrafter"/>
</dbReference>
<dbReference type="RefSeq" id="WP_231450082.1">
    <property type="nucleotide sequence ID" value="NZ_JAJOMB010000051.1"/>
</dbReference>
<evidence type="ECO:0000256" key="5">
    <source>
        <dbReference type="ARBA" id="ARBA00022691"/>
    </source>
</evidence>
<comment type="similarity">
    <text evidence="6">Belongs to the methyltransferase superfamily. RNA methyltransferase RsmG family.</text>
</comment>
<evidence type="ECO:0000256" key="6">
    <source>
        <dbReference type="HAMAP-Rule" id="MF_00074"/>
    </source>
</evidence>